<sequence length="423" mass="46452">MVNGMCLLLVALQLRYFKLYPETIQATDSDDSTDSTAEVTDSYVEPTRYLESSSFNITEDTLNQPWAYFLGYDLPWDATGSQLMIMSVEAFVAMLMCYFFPKYIAIVPSSLLAILLLTGVNSILPVSSSWVAPTVGDYFVWETPLSTFFTGMFHPDYTIPPFNMETIFAAVATGLSLFCINLLESLVAINVVDKYTSTVSEQDHVFYGQGVGNLVSGVMLGMGGTGLAHTSLLGLQMGGVTHLCVFSSGIAMLCALTFAYPAVAMIPLGALLGVALHLILTMIQTPPVLALMLKCTRVKSLVASDLFSTLVTALFAVLASTYGLVGYFIGVVCYACDPIAHAAHLNENEGTFSFLELVVPPRRKLTKMDKFITTQQLHRYDHRGDSNARNECMITAIPDRMPRRKSRYKEDDSSESSSVPERY</sequence>
<name>A0ABD3NDL5_9STRA</name>
<dbReference type="InterPro" id="IPR052706">
    <property type="entry name" value="Membrane-Transporter-like"/>
</dbReference>
<reference evidence="9 10" key="1">
    <citation type="submission" date="2024-10" db="EMBL/GenBank/DDBJ databases">
        <title>Updated reference genomes for cyclostephanoid diatoms.</title>
        <authorList>
            <person name="Roberts W.R."/>
            <person name="Alverson A.J."/>
        </authorList>
    </citation>
    <scope>NUCLEOTIDE SEQUENCE [LARGE SCALE GENOMIC DNA]</scope>
    <source>
        <strain evidence="9 10">AJA232-27</strain>
    </source>
</reference>
<feature type="transmembrane region" description="Helical" evidence="6">
    <location>
        <begin position="167"/>
        <end position="192"/>
    </location>
</feature>
<feature type="signal peptide" evidence="7">
    <location>
        <begin position="1"/>
        <end position="26"/>
    </location>
</feature>
<evidence type="ECO:0000256" key="5">
    <source>
        <dbReference type="SAM" id="MobiDB-lite"/>
    </source>
</evidence>
<evidence type="ECO:0000256" key="6">
    <source>
        <dbReference type="SAM" id="Phobius"/>
    </source>
</evidence>
<evidence type="ECO:0000256" key="2">
    <source>
        <dbReference type="ARBA" id="ARBA00022692"/>
    </source>
</evidence>
<keyword evidence="4 6" id="KW-0472">Membrane</keyword>
<accession>A0ABD3NDL5</accession>
<comment type="subcellular location">
    <subcellularLocation>
        <location evidence="1">Membrane</location>
        <topology evidence="1">Multi-pass membrane protein</topology>
    </subcellularLocation>
</comment>
<dbReference type="PANTHER" id="PTHR43310:SF1">
    <property type="entry name" value="SULFATE TRANSPORTER YBAR-RELATED"/>
    <property type="match status" value="1"/>
</dbReference>
<comment type="caution">
    <text evidence="9">The sequence shown here is derived from an EMBL/GenBank/DDBJ whole genome shotgun (WGS) entry which is preliminary data.</text>
</comment>
<feature type="region of interest" description="Disordered" evidence="5">
    <location>
        <begin position="403"/>
        <end position="423"/>
    </location>
</feature>
<protein>
    <recommendedName>
        <fullName evidence="8">SLC26A/SulP transporter domain-containing protein</fullName>
    </recommendedName>
</protein>
<keyword evidence="7" id="KW-0732">Signal</keyword>
<feature type="transmembrane region" description="Helical" evidence="6">
    <location>
        <begin position="83"/>
        <end position="100"/>
    </location>
</feature>
<dbReference type="InterPro" id="IPR011547">
    <property type="entry name" value="SLC26A/SulP_dom"/>
</dbReference>
<feature type="transmembrane region" description="Helical" evidence="6">
    <location>
        <begin position="240"/>
        <end position="260"/>
    </location>
</feature>
<evidence type="ECO:0000313" key="10">
    <source>
        <dbReference type="Proteomes" id="UP001530293"/>
    </source>
</evidence>
<feature type="domain" description="SLC26A/SulP transporter" evidence="8">
    <location>
        <begin position="91"/>
        <end position="299"/>
    </location>
</feature>
<evidence type="ECO:0000259" key="8">
    <source>
        <dbReference type="Pfam" id="PF00916"/>
    </source>
</evidence>
<dbReference type="Pfam" id="PF00916">
    <property type="entry name" value="Sulfate_transp"/>
    <property type="match status" value="1"/>
</dbReference>
<evidence type="ECO:0000256" key="4">
    <source>
        <dbReference type="ARBA" id="ARBA00023136"/>
    </source>
</evidence>
<evidence type="ECO:0000256" key="3">
    <source>
        <dbReference type="ARBA" id="ARBA00022989"/>
    </source>
</evidence>
<evidence type="ECO:0000313" key="9">
    <source>
        <dbReference type="EMBL" id="KAL3772807.1"/>
    </source>
</evidence>
<organism evidence="9 10">
    <name type="scientific">Discostella pseudostelligera</name>
    <dbReference type="NCBI Taxonomy" id="259834"/>
    <lineage>
        <taxon>Eukaryota</taxon>
        <taxon>Sar</taxon>
        <taxon>Stramenopiles</taxon>
        <taxon>Ochrophyta</taxon>
        <taxon>Bacillariophyta</taxon>
        <taxon>Coscinodiscophyceae</taxon>
        <taxon>Thalassiosirophycidae</taxon>
        <taxon>Stephanodiscales</taxon>
        <taxon>Stephanodiscaceae</taxon>
        <taxon>Discostella</taxon>
    </lineage>
</organism>
<gene>
    <name evidence="9" type="ORF">ACHAWU_003821</name>
</gene>
<evidence type="ECO:0000256" key="7">
    <source>
        <dbReference type="SAM" id="SignalP"/>
    </source>
</evidence>
<evidence type="ECO:0000256" key="1">
    <source>
        <dbReference type="ARBA" id="ARBA00004141"/>
    </source>
</evidence>
<keyword evidence="2 6" id="KW-0812">Transmembrane</keyword>
<feature type="transmembrane region" description="Helical" evidence="6">
    <location>
        <begin position="266"/>
        <end position="293"/>
    </location>
</feature>
<keyword evidence="3 6" id="KW-1133">Transmembrane helix</keyword>
<dbReference type="EMBL" id="JALLBG020000003">
    <property type="protein sequence ID" value="KAL3772807.1"/>
    <property type="molecule type" value="Genomic_DNA"/>
</dbReference>
<feature type="transmembrane region" description="Helical" evidence="6">
    <location>
        <begin position="305"/>
        <end position="329"/>
    </location>
</feature>
<keyword evidence="10" id="KW-1185">Reference proteome</keyword>
<proteinExistence type="predicted"/>
<dbReference type="AlphaFoldDB" id="A0ABD3NDL5"/>
<feature type="chain" id="PRO_5044746609" description="SLC26A/SulP transporter domain-containing protein" evidence="7">
    <location>
        <begin position="27"/>
        <end position="423"/>
    </location>
</feature>
<feature type="transmembrane region" description="Helical" evidence="6">
    <location>
        <begin position="204"/>
        <end position="228"/>
    </location>
</feature>
<dbReference type="PANTHER" id="PTHR43310">
    <property type="entry name" value="SULFATE TRANSPORTER YBAR-RELATED"/>
    <property type="match status" value="1"/>
</dbReference>
<dbReference type="GO" id="GO:0016020">
    <property type="term" value="C:membrane"/>
    <property type="evidence" value="ECO:0007669"/>
    <property type="project" value="UniProtKB-SubCell"/>
</dbReference>
<feature type="transmembrane region" description="Helical" evidence="6">
    <location>
        <begin position="112"/>
        <end position="132"/>
    </location>
</feature>
<dbReference type="Proteomes" id="UP001530293">
    <property type="component" value="Unassembled WGS sequence"/>
</dbReference>